<keyword evidence="1" id="KW-0812">Transmembrane</keyword>
<feature type="transmembrane region" description="Helical" evidence="1">
    <location>
        <begin position="10"/>
        <end position="27"/>
    </location>
</feature>
<organism evidence="2">
    <name type="scientific">Siphoviridae sp. ctmYS12</name>
    <dbReference type="NCBI Taxonomy" id="2825652"/>
    <lineage>
        <taxon>Viruses</taxon>
        <taxon>Duplodnaviria</taxon>
        <taxon>Heunggongvirae</taxon>
        <taxon>Uroviricota</taxon>
        <taxon>Caudoviricetes</taxon>
    </lineage>
</organism>
<evidence type="ECO:0000313" key="2">
    <source>
        <dbReference type="EMBL" id="DAE02599.1"/>
    </source>
</evidence>
<proteinExistence type="predicted"/>
<reference evidence="2" key="1">
    <citation type="journal article" date="2021" name="Proc. Natl. Acad. Sci. U.S.A.">
        <title>A Catalog of Tens of Thousands of Viruses from Human Metagenomes Reveals Hidden Associations with Chronic Diseases.</title>
        <authorList>
            <person name="Tisza M.J."/>
            <person name="Buck C.B."/>
        </authorList>
    </citation>
    <scope>NUCLEOTIDE SEQUENCE</scope>
    <source>
        <strain evidence="2">CtmYS12</strain>
    </source>
</reference>
<accession>A0A8S5P626</accession>
<dbReference type="EMBL" id="BK015347">
    <property type="protein sequence ID" value="DAE02599.1"/>
    <property type="molecule type" value="Genomic_DNA"/>
</dbReference>
<evidence type="ECO:0000256" key="1">
    <source>
        <dbReference type="SAM" id="Phobius"/>
    </source>
</evidence>
<sequence length="35" mass="3908">MKTYRKGDKIMNAVIAILAGALIYAILNKVDKDKK</sequence>
<protein>
    <submittedName>
        <fullName evidence="2">Uncharacterized protein</fullName>
    </submittedName>
</protein>
<name>A0A8S5P626_9CAUD</name>
<keyword evidence="1" id="KW-1133">Transmembrane helix</keyword>
<keyword evidence="1" id="KW-0472">Membrane</keyword>